<accession>A0A5J5IHT3</accession>
<gene>
    <name evidence="3" type="ORF">FW778_00425</name>
</gene>
<sequence length="127" mass="15108">MKKIITLVFFAGCLTTGFAQSGHRRQSNDQTDGNGYQSQQSGGYNRDQYSQHSRDGNGGYSDNQWNSRNNQNDYGYHKDRDNQERGDMRRNQYDYPRGNQRGWEDHSCRSWGRESRRHRIYRDDDRD</sequence>
<evidence type="ECO:0000256" key="1">
    <source>
        <dbReference type="SAM" id="MobiDB-lite"/>
    </source>
</evidence>
<feature type="region of interest" description="Disordered" evidence="1">
    <location>
        <begin position="20"/>
        <end position="116"/>
    </location>
</feature>
<keyword evidence="4" id="KW-1185">Reference proteome</keyword>
<proteinExistence type="predicted"/>
<name>A0A5J5IHT3_9BACT</name>
<evidence type="ECO:0000313" key="3">
    <source>
        <dbReference type="EMBL" id="KAA9040549.1"/>
    </source>
</evidence>
<dbReference type="EMBL" id="VYQF01000001">
    <property type="protein sequence ID" value="KAA9040549.1"/>
    <property type="molecule type" value="Genomic_DNA"/>
</dbReference>
<feature type="compositionally biased region" description="Basic and acidic residues" evidence="1">
    <location>
        <begin position="102"/>
        <end position="114"/>
    </location>
</feature>
<evidence type="ECO:0000256" key="2">
    <source>
        <dbReference type="SAM" id="SignalP"/>
    </source>
</evidence>
<reference evidence="3 4" key="1">
    <citation type="submission" date="2019-09" db="EMBL/GenBank/DDBJ databases">
        <title>Draft genome sequence of Ginsengibacter sp. BR5-29.</title>
        <authorList>
            <person name="Im W.-T."/>
        </authorList>
    </citation>
    <scope>NUCLEOTIDE SEQUENCE [LARGE SCALE GENOMIC DNA]</scope>
    <source>
        <strain evidence="3 4">BR5-29</strain>
    </source>
</reference>
<feature type="signal peptide" evidence="2">
    <location>
        <begin position="1"/>
        <end position="21"/>
    </location>
</feature>
<dbReference type="AlphaFoldDB" id="A0A5J5IHT3"/>
<dbReference type="RefSeq" id="WP_150412608.1">
    <property type="nucleotide sequence ID" value="NZ_VYQF01000001.1"/>
</dbReference>
<comment type="caution">
    <text evidence="3">The sequence shown here is derived from an EMBL/GenBank/DDBJ whole genome shotgun (WGS) entry which is preliminary data.</text>
</comment>
<organism evidence="3 4">
    <name type="scientific">Ginsengibacter hankyongi</name>
    <dbReference type="NCBI Taxonomy" id="2607284"/>
    <lineage>
        <taxon>Bacteria</taxon>
        <taxon>Pseudomonadati</taxon>
        <taxon>Bacteroidota</taxon>
        <taxon>Chitinophagia</taxon>
        <taxon>Chitinophagales</taxon>
        <taxon>Chitinophagaceae</taxon>
        <taxon>Ginsengibacter</taxon>
    </lineage>
</organism>
<protein>
    <submittedName>
        <fullName evidence="3">Uncharacterized protein</fullName>
    </submittedName>
</protein>
<evidence type="ECO:0000313" key="4">
    <source>
        <dbReference type="Proteomes" id="UP000326903"/>
    </source>
</evidence>
<keyword evidence="2" id="KW-0732">Signal</keyword>
<feature type="compositionally biased region" description="Low complexity" evidence="1">
    <location>
        <begin position="33"/>
        <end position="45"/>
    </location>
</feature>
<feature type="chain" id="PRO_5023851758" evidence="2">
    <location>
        <begin position="22"/>
        <end position="127"/>
    </location>
</feature>
<dbReference type="Proteomes" id="UP000326903">
    <property type="component" value="Unassembled WGS sequence"/>
</dbReference>
<feature type="compositionally biased region" description="Polar residues" evidence="1">
    <location>
        <begin position="60"/>
        <end position="73"/>
    </location>
</feature>
<feature type="compositionally biased region" description="Basic and acidic residues" evidence="1">
    <location>
        <begin position="75"/>
        <end position="92"/>
    </location>
</feature>